<sequence>MSSPEKPLPLGMGSVTHYGFNVQWMVSWEQGRAPAAPDLRALDFMARHGFNFVRVPTDYRFWTRGHDYLHPDERVFDHLDAYLQACRERGLHLSLNLHRAPGYCINRNDLEVHNLWTDDAPQQGFRAFWRTMAARYAGVGAHDLSFDLLNEPPDPGQYGMTRDVHAALTRHAVADIRAVDPARPVVIDGLGGGHLAMPELADLGVTHSGRGYQPMSVSHWGADWWDGWRSGDPHYPGTRYGGITWDREALRDFYAPWREVQAAGTPVHIGEFGCYRDTHNADALRWFGDLLGVYREFGWGYGLWEFQGSFGIIGHGRPGARFERLDGYDVDVELLTLLKDARVPA</sequence>
<protein>
    <submittedName>
        <fullName evidence="9">Endoglucanase</fullName>
    </submittedName>
</protein>
<dbReference type="GO" id="GO:0008422">
    <property type="term" value="F:beta-glucosidase activity"/>
    <property type="evidence" value="ECO:0007669"/>
    <property type="project" value="TreeGrafter"/>
</dbReference>
<dbReference type="InterPro" id="IPR001547">
    <property type="entry name" value="Glyco_hydro_5"/>
</dbReference>
<evidence type="ECO:0000256" key="3">
    <source>
        <dbReference type="ARBA" id="ARBA00023001"/>
    </source>
</evidence>
<evidence type="ECO:0000313" key="9">
    <source>
        <dbReference type="EMBL" id="GGJ76354.1"/>
    </source>
</evidence>
<evidence type="ECO:0000259" key="8">
    <source>
        <dbReference type="Pfam" id="PF00150"/>
    </source>
</evidence>
<evidence type="ECO:0000256" key="4">
    <source>
        <dbReference type="ARBA" id="ARBA00023277"/>
    </source>
</evidence>
<dbReference type="PANTHER" id="PTHR31297">
    <property type="entry name" value="GLUCAN ENDO-1,6-BETA-GLUCOSIDASE B"/>
    <property type="match status" value="1"/>
</dbReference>
<keyword evidence="10" id="KW-1185">Reference proteome</keyword>
<dbReference type="Gene3D" id="3.20.20.80">
    <property type="entry name" value="Glycosidases"/>
    <property type="match status" value="1"/>
</dbReference>
<dbReference type="GO" id="GO:0005576">
    <property type="term" value="C:extracellular region"/>
    <property type="evidence" value="ECO:0007669"/>
    <property type="project" value="TreeGrafter"/>
</dbReference>
<keyword evidence="5 7" id="KW-0326">Glycosidase</keyword>
<proteinExistence type="inferred from homology"/>
<evidence type="ECO:0000256" key="2">
    <source>
        <dbReference type="ARBA" id="ARBA00022801"/>
    </source>
</evidence>
<dbReference type="Proteomes" id="UP000635726">
    <property type="component" value="Unassembled WGS sequence"/>
</dbReference>
<evidence type="ECO:0000256" key="6">
    <source>
        <dbReference type="ARBA" id="ARBA00023326"/>
    </source>
</evidence>
<dbReference type="RefSeq" id="WP_229670929.1">
    <property type="nucleotide sequence ID" value="NZ_BMOE01000006.1"/>
</dbReference>
<dbReference type="AlphaFoldDB" id="A0A917PGD7"/>
<reference evidence="9" key="2">
    <citation type="submission" date="2020-09" db="EMBL/GenBank/DDBJ databases">
        <authorList>
            <person name="Sun Q."/>
            <person name="Ohkuma M."/>
        </authorList>
    </citation>
    <scope>NUCLEOTIDE SEQUENCE</scope>
    <source>
        <strain evidence="9">JCM 14371</strain>
    </source>
</reference>
<feature type="domain" description="Glycoside hydrolase family 5" evidence="8">
    <location>
        <begin position="37"/>
        <end position="305"/>
    </location>
</feature>
<dbReference type="EMBL" id="BMOE01000006">
    <property type="protein sequence ID" value="GGJ76354.1"/>
    <property type="molecule type" value="Genomic_DNA"/>
</dbReference>
<name>A0A917PGD7_9DEIO</name>
<accession>A0A917PGD7</accession>
<dbReference type="GO" id="GO:0009986">
    <property type="term" value="C:cell surface"/>
    <property type="evidence" value="ECO:0007669"/>
    <property type="project" value="TreeGrafter"/>
</dbReference>
<comment type="similarity">
    <text evidence="1 7">Belongs to the glycosyl hydrolase 5 (cellulase A) family.</text>
</comment>
<evidence type="ECO:0000313" key="10">
    <source>
        <dbReference type="Proteomes" id="UP000635726"/>
    </source>
</evidence>
<dbReference type="InterPro" id="IPR050386">
    <property type="entry name" value="Glycosyl_hydrolase_5"/>
</dbReference>
<evidence type="ECO:0000256" key="7">
    <source>
        <dbReference type="RuleBase" id="RU361153"/>
    </source>
</evidence>
<keyword evidence="6" id="KW-0624">Polysaccharide degradation</keyword>
<evidence type="ECO:0000256" key="1">
    <source>
        <dbReference type="ARBA" id="ARBA00005641"/>
    </source>
</evidence>
<evidence type="ECO:0000256" key="5">
    <source>
        <dbReference type="ARBA" id="ARBA00023295"/>
    </source>
</evidence>
<organism evidence="9 10">
    <name type="scientific">Deinococcus aquiradiocola</name>
    <dbReference type="NCBI Taxonomy" id="393059"/>
    <lineage>
        <taxon>Bacteria</taxon>
        <taxon>Thermotogati</taxon>
        <taxon>Deinococcota</taxon>
        <taxon>Deinococci</taxon>
        <taxon>Deinococcales</taxon>
        <taxon>Deinococcaceae</taxon>
        <taxon>Deinococcus</taxon>
    </lineage>
</organism>
<dbReference type="Pfam" id="PF00150">
    <property type="entry name" value="Cellulase"/>
    <property type="match status" value="1"/>
</dbReference>
<keyword evidence="2 7" id="KW-0378">Hydrolase</keyword>
<keyword evidence="4" id="KW-0119">Carbohydrate metabolism</keyword>
<comment type="caution">
    <text evidence="9">The sequence shown here is derived from an EMBL/GenBank/DDBJ whole genome shotgun (WGS) entry which is preliminary data.</text>
</comment>
<dbReference type="GO" id="GO:0030245">
    <property type="term" value="P:cellulose catabolic process"/>
    <property type="evidence" value="ECO:0007669"/>
    <property type="project" value="UniProtKB-KW"/>
</dbReference>
<keyword evidence="3" id="KW-0136">Cellulose degradation</keyword>
<reference evidence="9" key="1">
    <citation type="journal article" date="2014" name="Int. J. Syst. Evol. Microbiol.">
        <title>Complete genome sequence of Corynebacterium casei LMG S-19264T (=DSM 44701T), isolated from a smear-ripened cheese.</title>
        <authorList>
            <consortium name="US DOE Joint Genome Institute (JGI-PGF)"/>
            <person name="Walter F."/>
            <person name="Albersmeier A."/>
            <person name="Kalinowski J."/>
            <person name="Ruckert C."/>
        </authorList>
    </citation>
    <scope>NUCLEOTIDE SEQUENCE</scope>
    <source>
        <strain evidence="9">JCM 14371</strain>
    </source>
</reference>
<dbReference type="PANTHER" id="PTHR31297:SF41">
    <property type="entry name" value="ENDOGLUCANASE, PUTATIVE (AFU_ORTHOLOGUE AFUA_5G01830)-RELATED"/>
    <property type="match status" value="1"/>
</dbReference>
<gene>
    <name evidence="9" type="ORF">GCM10008939_20710</name>
</gene>
<dbReference type="SUPFAM" id="SSF51445">
    <property type="entry name" value="(Trans)glycosidases"/>
    <property type="match status" value="1"/>
</dbReference>
<dbReference type="InterPro" id="IPR017853">
    <property type="entry name" value="GH"/>
</dbReference>